<feature type="domain" description="PAS" evidence="19">
    <location>
        <begin position="549"/>
        <end position="623"/>
    </location>
</feature>
<evidence type="ECO:0000256" key="4">
    <source>
        <dbReference type="ARBA" id="ARBA00022475"/>
    </source>
</evidence>
<keyword evidence="14" id="KW-0472">Membrane</keyword>
<dbReference type="SMART" id="SM00388">
    <property type="entry name" value="HisKA"/>
    <property type="match status" value="1"/>
</dbReference>
<feature type="domain" description="PAC" evidence="20">
    <location>
        <begin position="369"/>
        <end position="422"/>
    </location>
</feature>
<dbReference type="InterPro" id="IPR035965">
    <property type="entry name" value="PAS-like_dom_sf"/>
</dbReference>
<feature type="domain" description="PAS" evidence="19">
    <location>
        <begin position="294"/>
        <end position="368"/>
    </location>
</feature>
<keyword evidence="4" id="KW-1003">Cell membrane</keyword>
<dbReference type="FunFam" id="3.30.450.20:FF:000099">
    <property type="entry name" value="Sensory box sensor histidine kinase"/>
    <property type="match status" value="1"/>
</dbReference>
<dbReference type="SMART" id="SM00448">
    <property type="entry name" value="REC"/>
    <property type="match status" value="1"/>
</dbReference>
<dbReference type="InterPro" id="IPR011006">
    <property type="entry name" value="CheY-like_superfamily"/>
</dbReference>
<evidence type="ECO:0000313" key="22">
    <source>
        <dbReference type="Proteomes" id="UP000239001"/>
    </source>
</evidence>
<keyword evidence="16" id="KW-0175">Coiled coil</keyword>
<evidence type="ECO:0000256" key="1">
    <source>
        <dbReference type="ARBA" id="ARBA00000085"/>
    </source>
</evidence>
<evidence type="ECO:0000259" key="18">
    <source>
        <dbReference type="PROSITE" id="PS50110"/>
    </source>
</evidence>
<dbReference type="InterPro" id="IPR013655">
    <property type="entry name" value="PAS_fold_3"/>
</dbReference>
<dbReference type="SMART" id="SM00387">
    <property type="entry name" value="HATPase_c"/>
    <property type="match status" value="1"/>
</dbReference>
<dbReference type="PROSITE" id="PS50112">
    <property type="entry name" value="PAS"/>
    <property type="match status" value="5"/>
</dbReference>
<dbReference type="FunFam" id="2.10.70.100:FF:000001">
    <property type="entry name" value="Sensory transduction histidine kinase"/>
    <property type="match status" value="1"/>
</dbReference>
<keyword evidence="7" id="KW-0808">Transferase</keyword>
<evidence type="ECO:0000256" key="16">
    <source>
        <dbReference type="SAM" id="Coils"/>
    </source>
</evidence>
<evidence type="ECO:0000256" key="7">
    <source>
        <dbReference type="ARBA" id="ARBA00022679"/>
    </source>
</evidence>
<dbReference type="EC" id="2.7.13.3" evidence="3"/>
<dbReference type="Pfam" id="PF00512">
    <property type="entry name" value="HisKA"/>
    <property type="match status" value="1"/>
</dbReference>
<dbReference type="Gene3D" id="3.40.50.2300">
    <property type="match status" value="1"/>
</dbReference>
<feature type="domain" description="PAS" evidence="19">
    <location>
        <begin position="691"/>
        <end position="762"/>
    </location>
</feature>
<dbReference type="PROSITE" id="PS50109">
    <property type="entry name" value="HIS_KIN"/>
    <property type="match status" value="1"/>
</dbReference>
<dbReference type="SMART" id="SM00086">
    <property type="entry name" value="PAC"/>
    <property type="match status" value="5"/>
</dbReference>
<evidence type="ECO:0000256" key="6">
    <source>
        <dbReference type="ARBA" id="ARBA00022553"/>
    </source>
</evidence>
<evidence type="ECO:0000256" key="8">
    <source>
        <dbReference type="ARBA" id="ARBA00022692"/>
    </source>
</evidence>
<dbReference type="InterPro" id="IPR036097">
    <property type="entry name" value="HisK_dim/P_sf"/>
</dbReference>
<dbReference type="PRINTS" id="PR00344">
    <property type="entry name" value="BCTRLSENSOR"/>
</dbReference>
<evidence type="ECO:0000259" key="17">
    <source>
        <dbReference type="PROSITE" id="PS50109"/>
    </source>
</evidence>
<protein>
    <recommendedName>
        <fullName evidence="3">histidine kinase</fullName>
        <ecNumber evidence="3">2.7.13.3</ecNumber>
    </recommendedName>
</protein>
<dbReference type="InterPro" id="IPR003594">
    <property type="entry name" value="HATPase_dom"/>
</dbReference>
<evidence type="ECO:0000256" key="2">
    <source>
        <dbReference type="ARBA" id="ARBA00004429"/>
    </source>
</evidence>
<dbReference type="InterPro" id="IPR001610">
    <property type="entry name" value="PAC"/>
</dbReference>
<sequence>MRKDIMTENSRKNQDAITSTHNTATFSTARIFLVDEYADLQVYIKRLLSRQYDIEIVFNGIKALNAIAQQRPDLVIMSLRLSNLEELELIKQLRANPYTREIPIIVLSVLAGEDIQQKTLSVGADDYMIEPFGERELLARVEANLKITKMRQKAQEREQQLRFETEAVQQRISDILESITDAFVAVDHQWRYIYVNGQATRLLHKTREELLGNIVWEVFTEGVELNMLAYRELQRAMRERVGVKFEDYSPTLSTWFYVHAYPIPEGLAVYFQDITERKQIEATLRESQERLKSANERFELAATAVNCLIYDWDLEKDIVERTEGLTRILGYSPEEADTSAQWWFNICHPEDQARIQNRTNINWITQDRWTAEYRVRHKDGYYINVLDQGIIAKRDSQGNPIRIVGSTTDITDKKQAEQNYREQGLFLQNITNNVPVLLWTAQPDGILEFVSQPWIDYTGMDMEQVSQQGWQNLIHPDDLAETVKRWNKAAQTRQPYEMTHRLKRSDGTYHWCISRAVLTGDEQITPLRWVGSAVDIDRQKKAETALGESEERFRQMAETIEVVFWLSDAFEEKILYVSPAYERIWGRDREELYTDFNKLIETIYSEDQERVKAAATRDRLQEGLDIEYRIVRPDGSLRWIRDRSYLIQDADGKPYRLAGFAEDITDRKQTQQERQQTLQALVESEKALRQSLAILHTINEATPTLIYVKDRQGRIIMGNPALFRILGKPESEIIGYTDPEFYVNPADADVIVETDRQIMETGQMQIIEETLELPQGKSTFLSAKSPYYDESGKIIGLIGVSFDITDRKQTAQALQESEERLRVALEAARLGMWYWELESDTLTWTDQCKALFGLSTDTVMSYQVFLDALHPDDRQRTNEAVNQSIEEHMNYDIEYRTIWPDGTIHWIAAKGNCLYDSTGKPIRLLGVAIDITERKQTEENLYQTTQELRELNTELSTATTILEERNQELDQFVYVVSHDLKAPLRAISNLSQWIADDLGDQLPEENQQQMQLLQDRVSRMENLIDGLLNYSRINRIETAIETVNTQELLEEIIDSLAPPESFSILFKPELPIFKTARLPLSQVFANLISNAIKHHGRTDGEVSIWANDLGHFYQFAVADNGQGISPENHEKVFAIFQTLGSKESKNNTGIGLAIVKKLVEKNGGKITLESQLGQGTTFRFTWPKFR</sequence>
<dbReference type="PANTHER" id="PTHR43304">
    <property type="entry name" value="PHYTOCHROME-LIKE PROTEIN CPH1"/>
    <property type="match status" value="1"/>
</dbReference>
<keyword evidence="10" id="KW-0547">Nucleotide-binding</keyword>
<comment type="caution">
    <text evidence="21">The sequence shown here is derived from an EMBL/GenBank/DDBJ whole genome shotgun (WGS) entry which is preliminary data.</text>
</comment>
<dbReference type="InterPro" id="IPR003661">
    <property type="entry name" value="HisK_dim/P_dom"/>
</dbReference>
<dbReference type="GO" id="GO:0000166">
    <property type="term" value="F:nucleotide binding"/>
    <property type="evidence" value="ECO:0007669"/>
    <property type="project" value="UniProtKB-KW"/>
</dbReference>
<dbReference type="Pfam" id="PF00072">
    <property type="entry name" value="Response_reg"/>
    <property type="match status" value="1"/>
</dbReference>
<keyword evidence="9" id="KW-0677">Repeat</keyword>
<gene>
    <name evidence="21" type="ORF">C7H19_14875</name>
</gene>
<keyword evidence="12" id="KW-1133">Transmembrane helix</keyword>
<dbReference type="PANTHER" id="PTHR43304:SF1">
    <property type="entry name" value="PAC DOMAIN-CONTAINING PROTEIN"/>
    <property type="match status" value="1"/>
</dbReference>
<keyword evidence="13" id="KW-0902">Two-component regulatory system</keyword>
<dbReference type="InterPro" id="IPR005467">
    <property type="entry name" value="His_kinase_dom"/>
</dbReference>
<dbReference type="EMBL" id="PXOH01000016">
    <property type="protein sequence ID" value="PSF36025.1"/>
    <property type="molecule type" value="Genomic_DNA"/>
</dbReference>
<feature type="domain" description="Response regulatory" evidence="18">
    <location>
        <begin position="30"/>
        <end position="145"/>
    </location>
</feature>
<dbReference type="Gene3D" id="3.30.565.10">
    <property type="entry name" value="Histidine kinase-like ATPase, C-terminal domain"/>
    <property type="match status" value="1"/>
</dbReference>
<keyword evidence="6" id="KW-0597">Phosphoprotein</keyword>
<dbReference type="NCBIfam" id="TIGR00229">
    <property type="entry name" value="sensory_box"/>
    <property type="match status" value="6"/>
</dbReference>
<accession>A0A2T1LW92</accession>
<feature type="coiled-coil region" evidence="16">
    <location>
        <begin position="277"/>
        <end position="304"/>
    </location>
</feature>
<comment type="catalytic activity">
    <reaction evidence="1">
        <text>ATP + protein L-histidine = ADP + protein N-phospho-L-histidine.</text>
        <dbReference type="EC" id="2.7.13.3"/>
    </reaction>
</comment>
<reference evidence="21 22" key="1">
    <citation type="submission" date="2018-03" db="EMBL/GenBank/DDBJ databases">
        <title>The ancient ancestry and fast evolution of plastids.</title>
        <authorList>
            <person name="Moore K.R."/>
            <person name="Magnabosco C."/>
            <person name="Momper L."/>
            <person name="Gold D.A."/>
            <person name="Bosak T."/>
            <person name="Fournier G.P."/>
        </authorList>
    </citation>
    <scope>NUCLEOTIDE SEQUENCE [LARGE SCALE GENOMIC DNA]</scope>
    <source>
        <strain evidence="21 22">CCALA 016</strain>
    </source>
</reference>
<evidence type="ECO:0000256" key="10">
    <source>
        <dbReference type="ARBA" id="ARBA00022741"/>
    </source>
</evidence>
<evidence type="ECO:0000256" key="13">
    <source>
        <dbReference type="ARBA" id="ARBA00023012"/>
    </source>
</evidence>
<feature type="domain" description="PAC" evidence="20">
    <location>
        <begin position="891"/>
        <end position="943"/>
    </location>
</feature>
<dbReference type="Gene3D" id="2.10.70.100">
    <property type="match status" value="1"/>
</dbReference>
<feature type="domain" description="PAC" evidence="20">
    <location>
        <begin position="760"/>
        <end position="816"/>
    </location>
</feature>
<dbReference type="GO" id="GO:0000155">
    <property type="term" value="F:phosphorelay sensor kinase activity"/>
    <property type="evidence" value="ECO:0007669"/>
    <property type="project" value="InterPro"/>
</dbReference>
<evidence type="ECO:0000313" key="21">
    <source>
        <dbReference type="EMBL" id="PSF36025.1"/>
    </source>
</evidence>
<dbReference type="PROSITE" id="PS50110">
    <property type="entry name" value="RESPONSE_REGULATORY"/>
    <property type="match status" value="1"/>
</dbReference>
<dbReference type="Pfam" id="PF08447">
    <property type="entry name" value="PAS_3"/>
    <property type="match status" value="4"/>
</dbReference>
<feature type="domain" description="Histidine kinase" evidence="17">
    <location>
        <begin position="975"/>
        <end position="1186"/>
    </location>
</feature>
<organism evidence="21 22">
    <name type="scientific">Aphanothece hegewaldii CCALA 016</name>
    <dbReference type="NCBI Taxonomy" id="2107694"/>
    <lineage>
        <taxon>Bacteria</taxon>
        <taxon>Bacillati</taxon>
        <taxon>Cyanobacteriota</taxon>
        <taxon>Cyanophyceae</taxon>
        <taxon>Oscillatoriophycideae</taxon>
        <taxon>Chroococcales</taxon>
        <taxon>Aphanothecaceae</taxon>
        <taxon>Aphanothece</taxon>
    </lineage>
</organism>
<dbReference type="OrthoDB" id="9796100at2"/>
<evidence type="ECO:0000256" key="15">
    <source>
        <dbReference type="PROSITE-ProRule" id="PRU00169"/>
    </source>
</evidence>
<dbReference type="PROSITE" id="PS50113">
    <property type="entry name" value="PAC"/>
    <property type="match status" value="5"/>
</dbReference>
<dbReference type="Gene3D" id="3.30.450.20">
    <property type="entry name" value="PAS domain"/>
    <property type="match status" value="6"/>
</dbReference>
<evidence type="ECO:0000256" key="9">
    <source>
        <dbReference type="ARBA" id="ARBA00022737"/>
    </source>
</evidence>
<dbReference type="Proteomes" id="UP000239001">
    <property type="component" value="Unassembled WGS sequence"/>
</dbReference>
<dbReference type="CDD" id="cd00082">
    <property type="entry name" value="HisKA"/>
    <property type="match status" value="1"/>
</dbReference>
<evidence type="ECO:0000256" key="11">
    <source>
        <dbReference type="ARBA" id="ARBA00022777"/>
    </source>
</evidence>
<comment type="subcellular location">
    <subcellularLocation>
        <location evidence="2">Cell inner membrane</location>
        <topology evidence="2">Multi-pass membrane protein</topology>
    </subcellularLocation>
</comment>
<keyword evidence="22" id="KW-1185">Reference proteome</keyword>
<keyword evidence="11" id="KW-0418">Kinase</keyword>
<feature type="domain" description="PAS" evidence="19">
    <location>
        <begin position="168"/>
        <end position="240"/>
    </location>
</feature>
<evidence type="ECO:0000256" key="5">
    <source>
        <dbReference type="ARBA" id="ARBA00022519"/>
    </source>
</evidence>
<proteinExistence type="predicted"/>
<dbReference type="SUPFAM" id="SSF55874">
    <property type="entry name" value="ATPase domain of HSP90 chaperone/DNA topoisomerase II/histidine kinase"/>
    <property type="match status" value="1"/>
</dbReference>
<dbReference type="Pfam" id="PF08448">
    <property type="entry name" value="PAS_4"/>
    <property type="match status" value="2"/>
</dbReference>
<dbReference type="InterPro" id="IPR013656">
    <property type="entry name" value="PAS_4"/>
</dbReference>
<evidence type="ECO:0000256" key="3">
    <source>
        <dbReference type="ARBA" id="ARBA00012438"/>
    </source>
</evidence>
<evidence type="ECO:0000256" key="14">
    <source>
        <dbReference type="ARBA" id="ARBA00023136"/>
    </source>
</evidence>
<reference evidence="21 22" key="2">
    <citation type="submission" date="2018-03" db="EMBL/GenBank/DDBJ databases">
        <authorList>
            <person name="Keele B.F."/>
        </authorList>
    </citation>
    <scope>NUCLEOTIDE SEQUENCE [LARGE SCALE GENOMIC DNA]</scope>
    <source>
        <strain evidence="21 22">CCALA 016</strain>
    </source>
</reference>
<feature type="domain" description="PAC" evidence="20">
    <location>
        <begin position="624"/>
        <end position="676"/>
    </location>
</feature>
<name>A0A2T1LW92_9CHRO</name>
<dbReference type="SUPFAM" id="SSF55785">
    <property type="entry name" value="PYP-like sensor domain (PAS domain)"/>
    <property type="match status" value="6"/>
</dbReference>
<dbReference type="InterPro" id="IPR036890">
    <property type="entry name" value="HATPase_C_sf"/>
</dbReference>
<feature type="domain" description="PAS" evidence="19">
    <location>
        <begin position="817"/>
        <end position="888"/>
    </location>
</feature>
<dbReference type="SUPFAM" id="SSF52172">
    <property type="entry name" value="CheY-like"/>
    <property type="match status" value="1"/>
</dbReference>
<dbReference type="InterPro" id="IPR001789">
    <property type="entry name" value="Sig_transdc_resp-reg_receiver"/>
</dbReference>
<dbReference type="SUPFAM" id="SSF47384">
    <property type="entry name" value="Homodimeric domain of signal transducing histidine kinase"/>
    <property type="match status" value="1"/>
</dbReference>
<evidence type="ECO:0000256" key="12">
    <source>
        <dbReference type="ARBA" id="ARBA00022989"/>
    </source>
</evidence>
<dbReference type="Pfam" id="PF02518">
    <property type="entry name" value="HATPase_c"/>
    <property type="match status" value="1"/>
</dbReference>
<dbReference type="InterPro" id="IPR004358">
    <property type="entry name" value="Sig_transdc_His_kin-like_C"/>
</dbReference>
<evidence type="ECO:0000259" key="20">
    <source>
        <dbReference type="PROSITE" id="PS50113"/>
    </source>
</evidence>
<dbReference type="InterPro" id="IPR000014">
    <property type="entry name" value="PAS"/>
</dbReference>
<evidence type="ECO:0000259" key="19">
    <source>
        <dbReference type="PROSITE" id="PS50112"/>
    </source>
</evidence>
<dbReference type="CDD" id="cd00130">
    <property type="entry name" value="PAS"/>
    <property type="match status" value="6"/>
</dbReference>
<dbReference type="InterPro" id="IPR052162">
    <property type="entry name" value="Sensor_kinase/Photoreceptor"/>
</dbReference>
<keyword evidence="8" id="KW-0812">Transmembrane</keyword>
<keyword evidence="5" id="KW-0997">Cell inner membrane</keyword>
<dbReference type="AlphaFoldDB" id="A0A2T1LW92"/>
<feature type="coiled-coil region" evidence="16">
    <location>
        <begin position="934"/>
        <end position="968"/>
    </location>
</feature>
<dbReference type="Gene3D" id="1.10.287.130">
    <property type="match status" value="1"/>
</dbReference>
<feature type="domain" description="PAC" evidence="20">
    <location>
        <begin position="496"/>
        <end position="548"/>
    </location>
</feature>
<dbReference type="SMART" id="SM00091">
    <property type="entry name" value="PAS"/>
    <property type="match status" value="6"/>
</dbReference>
<dbReference type="GO" id="GO:0005886">
    <property type="term" value="C:plasma membrane"/>
    <property type="evidence" value="ECO:0007669"/>
    <property type="project" value="UniProtKB-SubCell"/>
</dbReference>
<dbReference type="InterPro" id="IPR000700">
    <property type="entry name" value="PAS-assoc_C"/>
</dbReference>
<comment type="caution">
    <text evidence="15">Lacks conserved residue(s) required for the propagation of feature annotation.</text>
</comment>